<evidence type="ECO:0000256" key="4">
    <source>
        <dbReference type="ARBA" id="ARBA00023242"/>
    </source>
</evidence>
<evidence type="ECO:0000313" key="8">
    <source>
        <dbReference type="EMBL" id="PMD67101.1"/>
    </source>
</evidence>
<dbReference type="InterPro" id="IPR010776">
    <property type="entry name" value="Hop2_WH_dom"/>
</dbReference>
<dbReference type="PANTHER" id="PTHR15938">
    <property type="entry name" value="TBP-1 INTERACTING PROTEIN"/>
    <property type="match status" value="1"/>
</dbReference>
<feature type="region of interest" description="Disordered" evidence="6">
    <location>
        <begin position="1"/>
        <end position="88"/>
    </location>
</feature>
<keyword evidence="3" id="KW-0233">DNA recombination</keyword>
<dbReference type="Proteomes" id="UP000235371">
    <property type="component" value="Unassembled WGS sequence"/>
</dbReference>
<evidence type="ECO:0000259" key="7">
    <source>
        <dbReference type="Pfam" id="PF07106"/>
    </source>
</evidence>
<proteinExistence type="inferred from homology"/>
<dbReference type="RefSeq" id="XP_024744005.1">
    <property type="nucleotide sequence ID" value="XM_024873557.1"/>
</dbReference>
<dbReference type="GO" id="GO:0007129">
    <property type="term" value="P:homologous chromosome pairing at meiosis"/>
    <property type="evidence" value="ECO:0007669"/>
    <property type="project" value="TreeGrafter"/>
</dbReference>
<comment type="subcellular location">
    <subcellularLocation>
        <location evidence="1">Nucleus</location>
    </subcellularLocation>
</comment>
<comment type="similarity">
    <text evidence="2">Belongs to the HOP2 family.</text>
</comment>
<dbReference type="GeneID" id="36581637"/>
<accession>A0A2J6TVT1</accession>
<dbReference type="FunCoup" id="A0A2J6TVT1">
    <property type="interactions" value="239"/>
</dbReference>
<evidence type="ECO:0000313" key="9">
    <source>
        <dbReference type="Proteomes" id="UP000235371"/>
    </source>
</evidence>
<dbReference type="STRING" id="1095630.A0A2J6TVT1"/>
<feature type="domain" description="Homologous-pairing protein 2 winged helix" evidence="7">
    <location>
        <begin position="97"/>
        <end position="147"/>
    </location>
</feature>
<dbReference type="Gene3D" id="1.10.10.10">
    <property type="entry name" value="Winged helix-like DNA-binding domain superfamily/Winged helix DNA-binding domain"/>
    <property type="match status" value="1"/>
</dbReference>
<sequence length="309" mass="34305">MAPRKPKPDDDASSNTSELPPVLKPKNEKAKVTKPKAEKAKSDKPKVEKPKAVKKEKVEKDGEAAGKKEVKADGAKKEGDGKKVGEKEKVKAVNGEEAIEIMARYLKEQNRPYSATEVSANLHGKVTKTVADKLLKEMEQNGQIVGKATKKDGGGQWVFWGLQASDTLSPEQLASMDEQINTLKSSIPSLKTTQRNLTLKLNTLLSAPTTAALHTLISSIQQENKLKAEKLREFKEGAVKMVTKEEVSKVGREVKEWAVKRKKRMDAFKGLEAMLMQGPWSKEELWEKAGVEEDCYVPPSERQLLTPKY</sequence>
<dbReference type="Pfam" id="PF07106">
    <property type="entry name" value="WHD_TBPIP"/>
    <property type="match status" value="1"/>
</dbReference>
<evidence type="ECO:0000256" key="6">
    <source>
        <dbReference type="SAM" id="MobiDB-lite"/>
    </source>
</evidence>
<evidence type="ECO:0000256" key="2">
    <source>
        <dbReference type="ARBA" id="ARBA00007922"/>
    </source>
</evidence>
<gene>
    <name evidence="8" type="ORF">K444DRAFT_514948</name>
</gene>
<name>A0A2J6TVT1_9HELO</name>
<dbReference type="GO" id="GO:0120230">
    <property type="term" value="F:recombinase activator activity"/>
    <property type="evidence" value="ECO:0007669"/>
    <property type="project" value="TreeGrafter"/>
</dbReference>
<protein>
    <submittedName>
        <fullName evidence="8">TBPIP-domain-containing protein</fullName>
    </submittedName>
</protein>
<evidence type="ECO:0000256" key="1">
    <source>
        <dbReference type="ARBA" id="ARBA00004123"/>
    </source>
</evidence>
<reference evidence="8 9" key="1">
    <citation type="submission" date="2016-04" db="EMBL/GenBank/DDBJ databases">
        <title>A degradative enzymes factory behind the ericoid mycorrhizal symbiosis.</title>
        <authorList>
            <consortium name="DOE Joint Genome Institute"/>
            <person name="Martino E."/>
            <person name="Morin E."/>
            <person name="Grelet G."/>
            <person name="Kuo A."/>
            <person name="Kohler A."/>
            <person name="Daghino S."/>
            <person name="Barry K."/>
            <person name="Choi C."/>
            <person name="Cichocki N."/>
            <person name="Clum A."/>
            <person name="Copeland A."/>
            <person name="Hainaut M."/>
            <person name="Haridas S."/>
            <person name="Labutti K."/>
            <person name="Lindquist E."/>
            <person name="Lipzen A."/>
            <person name="Khouja H.-R."/>
            <person name="Murat C."/>
            <person name="Ohm R."/>
            <person name="Olson A."/>
            <person name="Spatafora J."/>
            <person name="Veneault-Fourrey C."/>
            <person name="Henrissat B."/>
            <person name="Grigoriev I."/>
            <person name="Martin F."/>
            <person name="Perotto S."/>
        </authorList>
    </citation>
    <scope>NUCLEOTIDE SEQUENCE [LARGE SCALE GENOMIC DNA]</scope>
    <source>
        <strain evidence="8 9">E</strain>
    </source>
</reference>
<evidence type="ECO:0000256" key="5">
    <source>
        <dbReference type="ARBA" id="ARBA00023254"/>
    </source>
</evidence>
<dbReference type="InParanoid" id="A0A2J6TVT1"/>
<keyword evidence="9" id="KW-1185">Reference proteome</keyword>
<keyword evidence="5" id="KW-0469">Meiosis</keyword>
<dbReference type="PANTHER" id="PTHR15938:SF0">
    <property type="entry name" value="HOMOLOGOUS-PAIRING PROTEIN 2 HOMOLOG"/>
    <property type="match status" value="1"/>
</dbReference>
<dbReference type="OrthoDB" id="272266at2759"/>
<dbReference type="GO" id="GO:0000709">
    <property type="term" value="P:meiotic joint molecule formation"/>
    <property type="evidence" value="ECO:0007669"/>
    <property type="project" value="TreeGrafter"/>
</dbReference>
<dbReference type="InterPro" id="IPR036388">
    <property type="entry name" value="WH-like_DNA-bd_sf"/>
</dbReference>
<dbReference type="EMBL" id="KZ613740">
    <property type="protein sequence ID" value="PMD67101.1"/>
    <property type="molecule type" value="Genomic_DNA"/>
</dbReference>
<keyword evidence="4" id="KW-0539">Nucleus</keyword>
<dbReference type="GO" id="GO:0000794">
    <property type="term" value="C:condensed nuclear chromosome"/>
    <property type="evidence" value="ECO:0007669"/>
    <property type="project" value="TreeGrafter"/>
</dbReference>
<feature type="compositionally biased region" description="Basic and acidic residues" evidence="6">
    <location>
        <begin position="25"/>
        <end position="88"/>
    </location>
</feature>
<dbReference type="AlphaFoldDB" id="A0A2J6TVT1"/>
<dbReference type="GO" id="GO:0010774">
    <property type="term" value="P:meiotic strand invasion involved in reciprocal meiotic recombination"/>
    <property type="evidence" value="ECO:0007669"/>
    <property type="project" value="TreeGrafter"/>
</dbReference>
<organism evidence="8 9">
    <name type="scientific">Hyaloscypha bicolor E</name>
    <dbReference type="NCBI Taxonomy" id="1095630"/>
    <lineage>
        <taxon>Eukaryota</taxon>
        <taxon>Fungi</taxon>
        <taxon>Dikarya</taxon>
        <taxon>Ascomycota</taxon>
        <taxon>Pezizomycotina</taxon>
        <taxon>Leotiomycetes</taxon>
        <taxon>Helotiales</taxon>
        <taxon>Hyaloscyphaceae</taxon>
        <taxon>Hyaloscypha</taxon>
        <taxon>Hyaloscypha bicolor</taxon>
    </lineage>
</organism>
<dbReference type="GO" id="GO:0003690">
    <property type="term" value="F:double-stranded DNA binding"/>
    <property type="evidence" value="ECO:0007669"/>
    <property type="project" value="TreeGrafter"/>
</dbReference>
<feature type="compositionally biased region" description="Basic and acidic residues" evidence="6">
    <location>
        <begin position="1"/>
        <end position="10"/>
    </location>
</feature>
<evidence type="ECO:0000256" key="3">
    <source>
        <dbReference type="ARBA" id="ARBA00023172"/>
    </source>
</evidence>
<dbReference type="GO" id="GO:0120231">
    <property type="term" value="C:DNA recombinase auxiliary factor complex"/>
    <property type="evidence" value="ECO:0007669"/>
    <property type="project" value="TreeGrafter"/>
</dbReference>